<feature type="chain" id="PRO_5021832600" description="PEP-CTERM protein-sorting domain-containing protein" evidence="1">
    <location>
        <begin position="24"/>
        <end position="291"/>
    </location>
</feature>
<evidence type="ECO:0000313" key="3">
    <source>
        <dbReference type="Proteomes" id="UP000319852"/>
    </source>
</evidence>
<dbReference type="KEGG" id="amob:HG15A2_09100"/>
<dbReference type="OrthoDB" id="272045at2"/>
<dbReference type="InterPro" id="IPR018247">
    <property type="entry name" value="EF_Hand_1_Ca_BS"/>
</dbReference>
<sequence precursor="true">MKRGLVLSLCAAAVVAMSAPAMAAVDASLNLRYSDPANPADGGEWQLVVQSDSGASNGVSGIQALITGASGVTGIDTGSVTGNAAVWDNTGDTVFRFQPITGGAEVAAGDALSGTLLTGVGTGGASAGNIANDVLLNPTWDNSALIASGTFGATRPTFTLAANEFDSGAAVAATVNPVVVRGDSLNTLDLEDGSVSGSKGLLLGDSNRNGTIDAPDFSAVIGNFGGVFGWDGGNFSGAANGTVGAEDFSAVIGGFGNSQTPVSVAAVPEPSTIVLCLMSSVAACGVRRKRG</sequence>
<protein>
    <recommendedName>
        <fullName evidence="4">PEP-CTERM protein-sorting domain-containing protein</fullName>
    </recommendedName>
</protein>
<dbReference type="EMBL" id="CP036263">
    <property type="protein sequence ID" value="QDS97646.1"/>
    <property type="molecule type" value="Genomic_DNA"/>
</dbReference>
<keyword evidence="1" id="KW-0732">Signal</keyword>
<accession>A0A517MRZ3</accession>
<dbReference type="InterPro" id="IPR013424">
    <property type="entry name" value="Ice-binding_C"/>
</dbReference>
<dbReference type="PROSITE" id="PS00018">
    <property type="entry name" value="EF_HAND_1"/>
    <property type="match status" value="1"/>
</dbReference>
<keyword evidence="3" id="KW-1185">Reference proteome</keyword>
<evidence type="ECO:0000256" key="1">
    <source>
        <dbReference type="SAM" id="SignalP"/>
    </source>
</evidence>
<proteinExistence type="predicted"/>
<organism evidence="2 3">
    <name type="scientific">Adhaeretor mobilis</name>
    <dbReference type="NCBI Taxonomy" id="1930276"/>
    <lineage>
        <taxon>Bacteria</taxon>
        <taxon>Pseudomonadati</taxon>
        <taxon>Planctomycetota</taxon>
        <taxon>Planctomycetia</taxon>
        <taxon>Pirellulales</taxon>
        <taxon>Lacipirellulaceae</taxon>
        <taxon>Adhaeretor</taxon>
    </lineage>
</organism>
<reference evidence="2 3" key="1">
    <citation type="submission" date="2019-02" db="EMBL/GenBank/DDBJ databases">
        <title>Deep-cultivation of Planctomycetes and their phenomic and genomic characterization uncovers novel biology.</title>
        <authorList>
            <person name="Wiegand S."/>
            <person name="Jogler M."/>
            <person name="Boedeker C."/>
            <person name="Pinto D."/>
            <person name="Vollmers J."/>
            <person name="Rivas-Marin E."/>
            <person name="Kohn T."/>
            <person name="Peeters S.H."/>
            <person name="Heuer A."/>
            <person name="Rast P."/>
            <person name="Oberbeckmann S."/>
            <person name="Bunk B."/>
            <person name="Jeske O."/>
            <person name="Meyerdierks A."/>
            <person name="Storesund J.E."/>
            <person name="Kallscheuer N."/>
            <person name="Luecker S."/>
            <person name="Lage O.M."/>
            <person name="Pohl T."/>
            <person name="Merkel B.J."/>
            <person name="Hornburger P."/>
            <person name="Mueller R.-W."/>
            <person name="Bruemmer F."/>
            <person name="Labrenz M."/>
            <person name="Spormann A.M."/>
            <person name="Op den Camp H."/>
            <person name="Overmann J."/>
            <person name="Amann R."/>
            <person name="Jetten M.S.M."/>
            <person name="Mascher T."/>
            <person name="Medema M.H."/>
            <person name="Devos D.P."/>
            <person name="Kaster A.-K."/>
            <person name="Ovreas L."/>
            <person name="Rohde M."/>
            <person name="Galperin M.Y."/>
            <person name="Jogler C."/>
        </authorList>
    </citation>
    <scope>NUCLEOTIDE SEQUENCE [LARGE SCALE GENOMIC DNA]</scope>
    <source>
        <strain evidence="2 3">HG15A2</strain>
    </source>
</reference>
<feature type="signal peptide" evidence="1">
    <location>
        <begin position="1"/>
        <end position="23"/>
    </location>
</feature>
<dbReference type="Proteomes" id="UP000319852">
    <property type="component" value="Chromosome"/>
</dbReference>
<dbReference type="NCBIfam" id="TIGR02595">
    <property type="entry name" value="PEP_CTERM"/>
    <property type="match status" value="1"/>
</dbReference>
<evidence type="ECO:0000313" key="2">
    <source>
        <dbReference type="EMBL" id="QDS97646.1"/>
    </source>
</evidence>
<gene>
    <name evidence="2" type="ORF">HG15A2_09100</name>
</gene>
<name>A0A517MRZ3_9BACT</name>
<evidence type="ECO:0008006" key="4">
    <source>
        <dbReference type="Google" id="ProtNLM"/>
    </source>
</evidence>
<dbReference type="RefSeq" id="WP_145058194.1">
    <property type="nucleotide sequence ID" value="NZ_CP036263.1"/>
</dbReference>
<dbReference type="AlphaFoldDB" id="A0A517MRZ3"/>